<proteinExistence type="predicted"/>
<reference evidence="2 3" key="1">
    <citation type="journal article" date="2020" name="ISME J.">
        <title>Uncovering the hidden diversity of litter-decomposition mechanisms in mushroom-forming fungi.</title>
        <authorList>
            <person name="Floudas D."/>
            <person name="Bentzer J."/>
            <person name="Ahren D."/>
            <person name="Johansson T."/>
            <person name="Persson P."/>
            <person name="Tunlid A."/>
        </authorList>
    </citation>
    <scope>NUCLEOTIDE SEQUENCE [LARGE SCALE GENOMIC DNA]</scope>
    <source>
        <strain evidence="2 3">CBS 101986</strain>
    </source>
</reference>
<feature type="compositionally biased region" description="Low complexity" evidence="1">
    <location>
        <begin position="124"/>
        <end position="133"/>
    </location>
</feature>
<comment type="caution">
    <text evidence="2">The sequence shown here is derived from an EMBL/GenBank/DDBJ whole genome shotgun (WGS) entry which is preliminary data.</text>
</comment>
<organism evidence="2 3">
    <name type="scientific">Psilocybe cf. subviscida</name>
    <dbReference type="NCBI Taxonomy" id="2480587"/>
    <lineage>
        <taxon>Eukaryota</taxon>
        <taxon>Fungi</taxon>
        <taxon>Dikarya</taxon>
        <taxon>Basidiomycota</taxon>
        <taxon>Agaricomycotina</taxon>
        <taxon>Agaricomycetes</taxon>
        <taxon>Agaricomycetidae</taxon>
        <taxon>Agaricales</taxon>
        <taxon>Agaricineae</taxon>
        <taxon>Strophariaceae</taxon>
        <taxon>Psilocybe</taxon>
    </lineage>
</organism>
<dbReference type="AlphaFoldDB" id="A0A8H5BNR4"/>
<name>A0A8H5BNR4_9AGAR</name>
<keyword evidence="3" id="KW-1185">Reference proteome</keyword>
<sequence length="143" mass="15450">MDTALSPPAYRALLRPSPSCPPYRPRPGFYQAVELSSSYSFPSLPAFPTARGWLSRGFCQAVVAALTVSLANGQPAVGAFSLQDEEDDVDVSELVSVQLQAEALRHLDLKIAISNADKTPPNYSASSRRSWAWTRGPNGPSKE</sequence>
<gene>
    <name evidence="2" type="ORF">D9619_003885</name>
</gene>
<evidence type="ECO:0000313" key="2">
    <source>
        <dbReference type="EMBL" id="KAF5326780.1"/>
    </source>
</evidence>
<accession>A0A8H5BNR4</accession>
<evidence type="ECO:0000313" key="3">
    <source>
        <dbReference type="Proteomes" id="UP000567179"/>
    </source>
</evidence>
<dbReference type="Proteomes" id="UP000567179">
    <property type="component" value="Unassembled WGS sequence"/>
</dbReference>
<evidence type="ECO:0000256" key="1">
    <source>
        <dbReference type="SAM" id="MobiDB-lite"/>
    </source>
</evidence>
<feature type="region of interest" description="Disordered" evidence="1">
    <location>
        <begin position="116"/>
        <end position="143"/>
    </location>
</feature>
<protein>
    <submittedName>
        <fullName evidence="2">Uncharacterized protein</fullName>
    </submittedName>
</protein>
<dbReference type="EMBL" id="JAACJJ010000014">
    <property type="protein sequence ID" value="KAF5326780.1"/>
    <property type="molecule type" value="Genomic_DNA"/>
</dbReference>